<dbReference type="PANTHER" id="PTHR46470">
    <property type="entry name" value="N-ACYLNEURAMINATE-9-PHOSPHATASE"/>
    <property type="match status" value="1"/>
</dbReference>
<dbReference type="GO" id="GO:0016791">
    <property type="term" value="F:phosphatase activity"/>
    <property type="evidence" value="ECO:0007669"/>
    <property type="project" value="TreeGrafter"/>
</dbReference>
<name>A0A455SV25_9CHLR</name>
<dbReference type="PRINTS" id="PR00413">
    <property type="entry name" value="HADHALOGNASE"/>
</dbReference>
<keyword evidence="2" id="KW-0479">Metal-binding</keyword>
<evidence type="ECO:0008006" key="6">
    <source>
        <dbReference type="Google" id="ProtNLM"/>
    </source>
</evidence>
<dbReference type="SFLD" id="SFLDG01129">
    <property type="entry name" value="C1.5:_HAD__Beta-PGM__Phosphata"/>
    <property type="match status" value="1"/>
</dbReference>
<comment type="cofactor">
    <cofactor evidence="1">
        <name>Mg(2+)</name>
        <dbReference type="ChEBI" id="CHEBI:18420"/>
    </cofactor>
</comment>
<organism evidence="5">
    <name type="scientific">Thermosporothrix sp. COM3</name>
    <dbReference type="NCBI Taxonomy" id="2490863"/>
    <lineage>
        <taxon>Bacteria</taxon>
        <taxon>Bacillati</taxon>
        <taxon>Chloroflexota</taxon>
        <taxon>Ktedonobacteria</taxon>
        <taxon>Ktedonobacterales</taxon>
        <taxon>Thermosporotrichaceae</taxon>
        <taxon>Thermosporothrix</taxon>
    </lineage>
</organism>
<sequence>MPAALDLEMEYYLTSLRAVIFDLGGTLLDWPDWDEDIERRWALSYDYLVARYPENNWPLREEYVRAMRRAEKEHWDRVVTVHTSDQPERLIRDGFHYLGLPENKRAMQLVLDGYSQAVIGWAEIFPDTVETLLLLRKRGYRLGLLSNTWWAGAWHDADLAAHGVTELLDVVAYTSDLPYSKPHPYVFHEVAKRLQVETTACVMVGDRMVDDVGGALSVGMRGVWRQNDYPWPKPEHITPSAVITTLSDLPSILEQWG</sequence>
<evidence type="ECO:0000256" key="4">
    <source>
        <dbReference type="ARBA" id="ARBA00022842"/>
    </source>
</evidence>
<accession>A0A455SV25</accession>
<dbReference type="Pfam" id="PF00702">
    <property type="entry name" value="Hydrolase"/>
    <property type="match status" value="1"/>
</dbReference>
<gene>
    <name evidence="5" type="ORF">KTC_62270</name>
</gene>
<dbReference type="GO" id="GO:0044281">
    <property type="term" value="P:small molecule metabolic process"/>
    <property type="evidence" value="ECO:0007669"/>
    <property type="project" value="UniProtKB-ARBA"/>
</dbReference>
<keyword evidence="3" id="KW-0378">Hydrolase</keyword>
<protein>
    <recommendedName>
        <fullName evidence="6">Haloacid dehalogenase</fullName>
    </recommendedName>
</protein>
<dbReference type="GO" id="GO:0046872">
    <property type="term" value="F:metal ion binding"/>
    <property type="evidence" value="ECO:0007669"/>
    <property type="project" value="UniProtKB-KW"/>
</dbReference>
<dbReference type="InterPro" id="IPR036412">
    <property type="entry name" value="HAD-like_sf"/>
</dbReference>
<dbReference type="Gene3D" id="3.40.50.1000">
    <property type="entry name" value="HAD superfamily/HAD-like"/>
    <property type="match status" value="1"/>
</dbReference>
<reference evidence="5" key="1">
    <citation type="submission" date="2018-12" db="EMBL/GenBank/DDBJ databases">
        <title>Novel natural products biosynthetic potential of the class Ktedonobacteria.</title>
        <authorList>
            <person name="Zheng Y."/>
            <person name="Saitou A."/>
            <person name="Wang C.M."/>
            <person name="Toyoda A."/>
            <person name="Minakuchi Y."/>
            <person name="Sekiguchi Y."/>
            <person name="Ueda K."/>
            <person name="Takano H."/>
            <person name="Sakai Y."/>
            <person name="Yokota A."/>
            <person name="Yabe S."/>
        </authorList>
    </citation>
    <scope>NUCLEOTIDE SEQUENCE</scope>
    <source>
        <strain evidence="5">COM3</strain>
    </source>
</reference>
<dbReference type="AlphaFoldDB" id="A0A455SV25"/>
<dbReference type="InterPro" id="IPR051400">
    <property type="entry name" value="HAD-like_hydrolase"/>
</dbReference>
<evidence type="ECO:0000256" key="3">
    <source>
        <dbReference type="ARBA" id="ARBA00022801"/>
    </source>
</evidence>
<evidence type="ECO:0000313" key="5">
    <source>
        <dbReference type="EMBL" id="BBH91476.1"/>
    </source>
</evidence>
<dbReference type="PANTHER" id="PTHR46470:SF2">
    <property type="entry name" value="GLYCERALDEHYDE 3-PHOSPHATE PHOSPHATASE"/>
    <property type="match status" value="1"/>
</dbReference>
<evidence type="ECO:0000256" key="1">
    <source>
        <dbReference type="ARBA" id="ARBA00001946"/>
    </source>
</evidence>
<dbReference type="SUPFAM" id="SSF56784">
    <property type="entry name" value="HAD-like"/>
    <property type="match status" value="1"/>
</dbReference>
<dbReference type="EMBL" id="AP019376">
    <property type="protein sequence ID" value="BBH91476.1"/>
    <property type="molecule type" value="Genomic_DNA"/>
</dbReference>
<keyword evidence="4" id="KW-0460">Magnesium</keyword>
<proteinExistence type="predicted"/>
<evidence type="ECO:0000256" key="2">
    <source>
        <dbReference type="ARBA" id="ARBA00022723"/>
    </source>
</evidence>
<dbReference type="NCBIfam" id="TIGR01549">
    <property type="entry name" value="HAD-SF-IA-v1"/>
    <property type="match status" value="1"/>
</dbReference>
<dbReference type="InterPro" id="IPR006439">
    <property type="entry name" value="HAD-SF_hydro_IA"/>
</dbReference>
<dbReference type="InterPro" id="IPR023214">
    <property type="entry name" value="HAD_sf"/>
</dbReference>
<dbReference type="SFLD" id="SFLDS00003">
    <property type="entry name" value="Haloacid_Dehalogenase"/>
    <property type="match status" value="1"/>
</dbReference>